<dbReference type="Gene3D" id="1.20.5.1930">
    <property type="match status" value="1"/>
</dbReference>
<evidence type="ECO:0000256" key="1">
    <source>
        <dbReference type="ARBA" id="ARBA00001946"/>
    </source>
</evidence>
<keyword evidence="3" id="KW-0963">Cytoplasm</keyword>
<dbReference type="GO" id="GO:0070026">
    <property type="term" value="F:nitric oxide binding"/>
    <property type="evidence" value="ECO:0007669"/>
    <property type="project" value="UniProtKB-ARBA"/>
</dbReference>
<sequence length="576" mass="62230">MTSSVPPPRPESSPAPSLGLSPLSRVRLDELLQEMLVRVGEVVTSRERLRALLDAVVGIGTNLDLRTTLQRIVQAACELVGARYGALGVVGPDRLLHDFIVHGITPEQHERIGDLPHGRGVLGLLIDDPRPLRMPDITQHPRSYGFPANHPPMHSFLGVPVLIRDQIFGNLYLAEKKGGAQFTEDDEEIVVALAAAAGVAIENARLYALAHRRERWLAATAEITTVLLGEVRRIDALALVARRAREVAEAELALVLLYDNDTEQFSVEVVDGTDEQALALVGAVLPAVDTSFGAAVAEGRHDQVDDLAHAAPWPALLHTGPAMISPLATAETLHGVLIVAHRPERGGGASEEDLTLLGSFAGQAALAMERARGQEERELLVVLEDRERIARDLHDVVIQRLFATGLQLQSAAPMARPEVAKRINAAVDDLDATIRDIRRTIFELRTPMTSELRTEIRAEIEAAAEALGFKPHLELTGPVDSAVPDAIRPDLTAVLREALSNVVRHAQCTRVDVVVRVDAGQVTVMVTDNGVGCNPAAARGGLVNLRERASRLDGTFTIAPAEPHGTEVRWAVPLRD</sequence>
<dbReference type="Proteomes" id="UP000248966">
    <property type="component" value="Unassembled WGS sequence"/>
</dbReference>
<comment type="caution">
    <text evidence="14">The sequence shown here is derived from an EMBL/GenBank/DDBJ whole genome shotgun (WGS) entry which is preliminary data.</text>
</comment>
<evidence type="ECO:0000256" key="7">
    <source>
        <dbReference type="ARBA" id="ARBA00022777"/>
    </source>
</evidence>
<evidence type="ECO:0000256" key="5">
    <source>
        <dbReference type="ARBA" id="ARBA00022679"/>
    </source>
</evidence>
<feature type="domain" description="GAF" evidence="12">
    <location>
        <begin position="232"/>
        <end position="378"/>
    </location>
</feature>
<dbReference type="InterPro" id="IPR036890">
    <property type="entry name" value="HATPase_C_sf"/>
</dbReference>
<comment type="cofactor">
    <cofactor evidence="1">
        <name>Mg(2+)</name>
        <dbReference type="ChEBI" id="CHEBI:18420"/>
    </cofactor>
</comment>
<reference evidence="14 15" key="1">
    <citation type="submission" date="2018-03" db="EMBL/GenBank/DDBJ databases">
        <title>Defining the species Micromonospora saelicesensis and Micromonospora noduli under the framework of genomics.</title>
        <authorList>
            <person name="Riesco R."/>
            <person name="Trujillo M.E."/>
        </authorList>
    </citation>
    <scope>NUCLEOTIDE SEQUENCE [LARGE SCALE GENOMIC DNA]</scope>
    <source>
        <strain evidence="14 15">LAH08</strain>
    </source>
</reference>
<dbReference type="GO" id="GO:0016020">
    <property type="term" value="C:membrane"/>
    <property type="evidence" value="ECO:0007669"/>
    <property type="project" value="InterPro"/>
</dbReference>
<dbReference type="SMART" id="SM00065">
    <property type="entry name" value="GAF"/>
    <property type="match status" value="2"/>
</dbReference>
<dbReference type="GO" id="GO:0020037">
    <property type="term" value="F:heme binding"/>
    <property type="evidence" value="ECO:0007669"/>
    <property type="project" value="UniProtKB-ARBA"/>
</dbReference>
<proteinExistence type="predicted"/>
<dbReference type="GO" id="GO:0070025">
    <property type="term" value="F:carbon monoxide binding"/>
    <property type="evidence" value="ECO:0007669"/>
    <property type="project" value="UniProtKB-ARBA"/>
</dbReference>
<dbReference type="SMART" id="SM00387">
    <property type="entry name" value="HATPase_c"/>
    <property type="match status" value="1"/>
</dbReference>
<dbReference type="InterPro" id="IPR029016">
    <property type="entry name" value="GAF-like_dom_sf"/>
</dbReference>
<dbReference type="CDD" id="cd16917">
    <property type="entry name" value="HATPase_UhpB-NarQ-NarX-like"/>
    <property type="match status" value="1"/>
</dbReference>
<dbReference type="AlphaFoldDB" id="A0A328N5N9"/>
<evidence type="ECO:0000256" key="2">
    <source>
        <dbReference type="ARBA" id="ARBA00001971"/>
    </source>
</evidence>
<evidence type="ECO:0000256" key="4">
    <source>
        <dbReference type="ARBA" id="ARBA00022553"/>
    </source>
</evidence>
<dbReference type="InterPro" id="IPR003594">
    <property type="entry name" value="HATPase_dom"/>
</dbReference>
<evidence type="ECO:0000256" key="8">
    <source>
        <dbReference type="ARBA" id="ARBA00022842"/>
    </source>
</evidence>
<dbReference type="GO" id="GO:0000155">
    <property type="term" value="F:phosphorelay sensor kinase activity"/>
    <property type="evidence" value="ECO:0007669"/>
    <property type="project" value="InterPro"/>
</dbReference>
<dbReference type="SUPFAM" id="SSF55874">
    <property type="entry name" value="ATPase domain of HSP90 chaperone/DNA topoisomerase II/histidine kinase"/>
    <property type="match status" value="1"/>
</dbReference>
<keyword evidence="10" id="KW-0902">Two-component regulatory system</keyword>
<comment type="cofactor">
    <cofactor evidence="2">
        <name>heme</name>
        <dbReference type="ChEBI" id="CHEBI:30413"/>
    </cofactor>
</comment>
<name>A0A328N5N9_9ACTN</name>
<feature type="domain" description="Histidine kinase/HSP90-like ATPase" evidence="13">
    <location>
        <begin position="486"/>
        <end position="576"/>
    </location>
</feature>
<dbReference type="GO" id="GO:0019825">
    <property type="term" value="F:oxygen binding"/>
    <property type="evidence" value="ECO:0007669"/>
    <property type="project" value="UniProtKB-ARBA"/>
</dbReference>
<evidence type="ECO:0000259" key="13">
    <source>
        <dbReference type="SMART" id="SM00387"/>
    </source>
</evidence>
<accession>A0A328N5N9</accession>
<dbReference type="FunFam" id="3.30.450.40:FF:000052">
    <property type="entry name" value="Oxygen sensor histidine kinase response regulator DevS/DosS"/>
    <property type="match status" value="1"/>
</dbReference>
<dbReference type="Gene3D" id="3.30.565.10">
    <property type="entry name" value="Histidine kinase-like ATPase, C-terminal domain"/>
    <property type="match status" value="1"/>
</dbReference>
<dbReference type="Pfam" id="PF07730">
    <property type="entry name" value="HisKA_3"/>
    <property type="match status" value="1"/>
</dbReference>
<dbReference type="GO" id="GO:0019826">
    <property type="term" value="F:oxygen sensor activity"/>
    <property type="evidence" value="ECO:0007669"/>
    <property type="project" value="UniProtKB-ARBA"/>
</dbReference>
<keyword evidence="8" id="KW-0460">Magnesium</keyword>
<dbReference type="Gene3D" id="3.30.450.40">
    <property type="match status" value="2"/>
</dbReference>
<dbReference type="PANTHER" id="PTHR24421">
    <property type="entry name" value="NITRATE/NITRITE SENSOR PROTEIN NARX-RELATED"/>
    <property type="match status" value="1"/>
</dbReference>
<evidence type="ECO:0000313" key="14">
    <source>
        <dbReference type="EMBL" id="RAN99015.1"/>
    </source>
</evidence>
<keyword evidence="6" id="KW-0479">Metal-binding</keyword>
<feature type="region of interest" description="Disordered" evidence="11">
    <location>
        <begin position="1"/>
        <end position="20"/>
    </location>
</feature>
<dbReference type="PANTHER" id="PTHR24421:SF56">
    <property type="entry name" value="OXYGEN SENSOR HISTIDINE KINASE RESPONSE REGULATOR DOST"/>
    <property type="match status" value="1"/>
</dbReference>
<dbReference type="SUPFAM" id="SSF55781">
    <property type="entry name" value="GAF domain-like"/>
    <property type="match status" value="2"/>
</dbReference>
<dbReference type="InterPro" id="IPR050482">
    <property type="entry name" value="Sensor_HK_TwoCompSys"/>
</dbReference>
<dbReference type="GO" id="GO:0070483">
    <property type="term" value="P:detection of hypoxia"/>
    <property type="evidence" value="ECO:0007669"/>
    <property type="project" value="UniProtKB-ARBA"/>
</dbReference>
<evidence type="ECO:0000256" key="10">
    <source>
        <dbReference type="ARBA" id="ARBA00023012"/>
    </source>
</evidence>
<dbReference type="Pfam" id="PF02518">
    <property type="entry name" value="HATPase_c"/>
    <property type="match status" value="1"/>
</dbReference>
<keyword evidence="9" id="KW-0408">Iron</keyword>
<keyword evidence="7 14" id="KW-0418">Kinase</keyword>
<evidence type="ECO:0000256" key="6">
    <source>
        <dbReference type="ARBA" id="ARBA00022723"/>
    </source>
</evidence>
<keyword evidence="4" id="KW-0597">Phosphoprotein</keyword>
<dbReference type="InterPro" id="IPR011712">
    <property type="entry name" value="Sig_transdc_His_kin_sub3_dim/P"/>
</dbReference>
<keyword evidence="5" id="KW-0808">Transferase</keyword>
<dbReference type="GO" id="GO:0000287">
    <property type="term" value="F:magnesium ion binding"/>
    <property type="evidence" value="ECO:0007669"/>
    <property type="project" value="UniProtKB-ARBA"/>
</dbReference>
<protein>
    <submittedName>
        <fullName evidence="14">Histidine kinase</fullName>
    </submittedName>
</protein>
<dbReference type="EMBL" id="PYAA01000023">
    <property type="protein sequence ID" value="RAN99015.1"/>
    <property type="molecule type" value="Genomic_DNA"/>
</dbReference>
<evidence type="ECO:0000256" key="3">
    <source>
        <dbReference type="ARBA" id="ARBA00022490"/>
    </source>
</evidence>
<evidence type="ECO:0000256" key="9">
    <source>
        <dbReference type="ARBA" id="ARBA00023004"/>
    </source>
</evidence>
<dbReference type="InterPro" id="IPR003018">
    <property type="entry name" value="GAF"/>
</dbReference>
<feature type="compositionally biased region" description="Pro residues" evidence="11">
    <location>
        <begin position="1"/>
        <end position="13"/>
    </location>
</feature>
<organism evidence="14 15">
    <name type="scientific">Micromonospora noduli</name>
    <dbReference type="NCBI Taxonomy" id="709876"/>
    <lineage>
        <taxon>Bacteria</taxon>
        <taxon>Bacillati</taxon>
        <taxon>Actinomycetota</taxon>
        <taxon>Actinomycetes</taxon>
        <taxon>Micromonosporales</taxon>
        <taxon>Micromonosporaceae</taxon>
        <taxon>Micromonospora</taxon>
    </lineage>
</organism>
<dbReference type="GO" id="GO:0005524">
    <property type="term" value="F:ATP binding"/>
    <property type="evidence" value="ECO:0007669"/>
    <property type="project" value="UniProtKB-ARBA"/>
</dbReference>
<dbReference type="GO" id="GO:0046983">
    <property type="term" value="F:protein dimerization activity"/>
    <property type="evidence" value="ECO:0007669"/>
    <property type="project" value="InterPro"/>
</dbReference>
<evidence type="ECO:0000256" key="11">
    <source>
        <dbReference type="SAM" id="MobiDB-lite"/>
    </source>
</evidence>
<evidence type="ECO:0000313" key="15">
    <source>
        <dbReference type="Proteomes" id="UP000248966"/>
    </source>
</evidence>
<gene>
    <name evidence="14" type="ORF">LAH08_03752</name>
</gene>
<evidence type="ECO:0000259" key="12">
    <source>
        <dbReference type="SMART" id="SM00065"/>
    </source>
</evidence>
<dbReference type="Pfam" id="PF13185">
    <property type="entry name" value="GAF_2"/>
    <property type="match status" value="2"/>
</dbReference>
<feature type="domain" description="GAF" evidence="12">
    <location>
        <begin position="64"/>
        <end position="211"/>
    </location>
</feature>